<evidence type="ECO:0000313" key="6">
    <source>
        <dbReference type="EMBL" id="QEA33894.1"/>
    </source>
</evidence>
<dbReference type="PANTHER" id="PTHR46112:SF10">
    <property type="entry name" value="DIPEPTIDASE YKVY-RELATED"/>
    <property type="match status" value="1"/>
</dbReference>
<dbReference type="GO" id="GO:0004177">
    <property type="term" value="F:aminopeptidase activity"/>
    <property type="evidence" value="ECO:0007669"/>
    <property type="project" value="UniProtKB-KW"/>
</dbReference>
<keyword evidence="6" id="KW-0031">Aminopeptidase</keyword>
<feature type="domain" description="Creatinase N-terminal" evidence="5">
    <location>
        <begin position="6"/>
        <end position="139"/>
    </location>
</feature>
<dbReference type="RefSeq" id="WP_014974672.1">
    <property type="nucleotide sequence ID" value="NZ_CP042374.1"/>
</dbReference>
<evidence type="ECO:0000256" key="1">
    <source>
        <dbReference type="ARBA" id="ARBA00001936"/>
    </source>
</evidence>
<proteinExistence type="inferred from homology"/>
<dbReference type="Proteomes" id="UP000321332">
    <property type="component" value="Chromosome"/>
</dbReference>
<feature type="domain" description="Peptidase M24" evidence="4">
    <location>
        <begin position="147"/>
        <end position="344"/>
    </location>
</feature>
<reference evidence="6 7" key="1">
    <citation type="submission" date="2019-06" db="EMBL/GenBank/DDBJ databases">
        <title>Genome analyses of bacteria isolated from kimchi.</title>
        <authorList>
            <person name="Lee S."/>
            <person name="Ahn S."/>
            <person name="Roh S."/>
        </authorList>
    </citation>
    <scope>NUCLEOTIDE SEQUENCE [LARGE SCALE GENOMIC DNA]</scope>
    <source>
        <strain evidence="6 7">CBA3620</strain>
    </source>
</reference>
<dbReference type="SUPFAM" id="SSF53092">
    <property type="entry name" value="Creatinase/prolidase N-terminal domain"/>
    <property type="match status" value="1"/>
</dbReference>
<evidence type="ECO:0000256" key="2">
    <source>
        <dbReference type="ARBA" id="ARBA00008766"/>
    </source>
</evidence>
<dbReference type="OMA" id="VGRTERH"/>
<dbReference type="InterPro" id="IPR000994">
    <property type="entry name" value="Pept_M24"/>
</dbReference>
<evidence type="ECO:0000313" key="7">
    <source>
        <dbReference type="Proteomes" id="UP000321332"/>
    </source>
</evidence>
<comment type="cofactor">
    <cofactor evidence="1">
        <name>Mn(2+)</name>
        <dbReference type="ChEBI" id="CHEBI:29035"/>
    </cofactor>
</comment>
<gene>
    <name evidence="6" type="ORF">FGL89_07065</name>
</gene>
<evidence type="ECO:0000259" key="4">
    <source>
        <dbReference type="Pfam" id="PF00557"/>
    </source>
</evidence>
<keyword evidence="3" id="KW-0464">Manganese</keyword>
<dbReference type="SUPFAM" id="SSF55920">
    <property type="entry name" value="Creatinase/aminopeptidase"/>
    <property type="match status" value="1"/>
</dbReference>
<sequence length="365" mass="40024">MNTEKIAALTTWLETSSLSGAILTNFHDIAYLSGFESDPIERVLALVIVTDNVPFIFGPALEVNSIKESGWHYPAFGYEDQENPWEILTQHIKAHTNGKHFAIEGDNLTVTRLRELKKAFPEATFDADVTDQINHLRLIKTPAEIKHMLAAGRDADRAFNFGFEALAENVSELEIVVELEYQLKKTGVPAMSFDTLLQFGDHAADPHGSTSTRRLKSGELALFDLGTITEGYASDATRTVAFGNVSDKAKEIHAVTLEAQHTAQDKAKIGMTASDLDAVARDVITKAGYGEYFSHRLGHGLGTSVHEFPSIMAGNNLELQEGMVFSIEPGIYIPGVAGVRIEDSGYMSKNGFVSFTETPKDLLQF</sequence>
<dbReference type="GeneID" id="61187506"/>
<dbReference type="PANTHER" id="PTHR46112">
    <property type="entry name" value="AMINOPEPTIDASE"/>
    <property type="match status" value="1"/>
</dbReference>
<accession>A0AAE6IJA3</accession>
<dbReference type="Gene3D" id="3.40.350.10">
    <property type="entry name" value="Creatinase/prolidase N-terminal domain"/>
    <property type="match status" value="1"/>
</dbReference>
<dbReference type="InterPro" id="IPR050659">
    <property type="entry name" value="Peptidase_M24B"/>
</dbReference>
<dbReference type="CDD" id="cd01092">
    <property type="entry name" value="APP-like"/>
    <property type="match status" value="1"/>
</dbReference>
<dbReference type="AlphaFoldDB" id="A0AAE6IJA3"/>
<comment type="similarity">
    <text evidence="2">Belongs to the peptidase M24B family.</text>
</comment>
<dbReference type="InterPro" id="IPR000587">
    <property type="entry name" value="Creatinase_N"/>
</dbReference>
<name>A0AAE6IJA3_LEUCA</name>
<dbReference type="Pfam" id="PF01321">
    <property type="entry name" value="Creatinase_N"/>
    <property type="match status" value="1"/>
</dbReference>
<dbReference type="InterPro" id="IPR036005">
    <property type="entry name" value="Creatinase/aminopeptidase-like"/>
</dbReference>
<keyword evidence="6" id="KW-0645">Protease</keyword>
<evidence type="ECO:0000256" key="3">
    <source>
        <dbReference type="ARBA" id="ARBA00023211"/>
    </source>
</evidence>
<dbReference type="EMBL" id="CP042374">
    <property type="protein sequence ID" value="QEA33894.1"/>
    <property type="molecule type" value="Genomic_DNA"/>
</dbReference>
<dbReference type="InterPro" id="IPR029149">
    <property type="entry name" value="Creatin/AminoP/Spt16_N"/>
</dbReference>
<dbReference type="Pfam" id="PF00557">
    <property type="entry name" value="Peptidase_M24"/>
    <property type="match status" value="1"/>
</dbReference>
<organism evidence="6 7">
    <name type="scientific">Leuconostoc carnosum</name>
    <dbReference type="NCBI Taxonomy" id="1252"/>
    <lineage>
        <taxon>Bacteria</taxon>
        <taxon>Bacillati</taxon>
        <taxon>Bacillota</taxon>
        <taxon>Bacilli</taxon>
        <taxon>Lactobacillales</taxon>
        <taxon>Lactobacillaceae</taxon>
        <taxon>Leuconostoc</taxon>
    </lineage>
</organism>
<dbReference type="Gene3D" id="3.90.230.10">
    <property type="entry name" value="Creatinase/methionine aminopeptidase superfamily"/>
    <property type="match status" value="1"/>
</dbReference>
<protein>
    <submittedName>
        <fullName evidence="6">Aminopeptidase P family protein</fullName>
    </submittedName>
</protein>
<keyword evidence="6" id="KW-0378">Hydrolase</keyword>
<evidence type="ECO:0000259" key="5">
    <source>
        <dbReference type="Pfam" id="PF01321"/>
    </source>
</evidence>